<gene>
    <name evidence="1" type="ordered locus">TKWG_24305</name>
</gene>
<evidence type="ECO:0000313" key="1">
    <source>
        <dbReference type="EMBL" id="AFK64426.1"/>
    </source>
</evidence>
<accession>I3UHD8</accession>
<dbReference type="RefSeq" id="WP_014752517.1">
    <property type="nucleotide sequence ID" value="NC_017964.1"/>
</dbReference>
<dbReference type="AlphaFoldDB" id="I3UHD8"/>
<reference evidence="2" key="2">
    <citation type="journal article" date="2013" name="PLoS ONE">
        <title>Genome implosion elicits host-confinement in Alcaligenaceae: evidence from the comparative genomics of Tetrathiobacter kashmirensis, a pathogen in the making.</title>
        <authorList>
            <person name="Ghosh W."/>
            <person name="Alam M."/>
            <person name="Roy C."/>
            <person name="Pyne P."/>
            <person name="George A."/>
            <person name="Chakraborty R."/>
            <person name="Majumder S."/>
            <person name="Agarwal A."/>
            <person name="Chakraborty S."/>
            <person name="Majumdar S."/>
            <person name="Gupta S.K."/>
        </authorList>
    </citation>
    <scope>NUCLEOTIDE SEQUENCE [LARGE SCALE GENOMIC DNA]</scope>
    <source>
        <strain evidence="2">WT001</strain>
    </source>
</reference>
<dbReference type="Pfam" id="PF06296">
    <property type="entry name" value="RelE"/>
    <property type="match status" value="1"/>
</dbReference>
<dbReference type="EMBL" id="CP003555">
    <property type="protein sequence ID" value="AFK64426.1"/>
    <property type="molecule type" value="Genomic_DNA"/>
</dbReference>
<dbReference type="Proteomes" id="UP000005267">
    <property type="component" value="Chromosome"/>
</dbReference>
<dbReference type="InterPro" id="IPR009387">
    <property type="entry name" value="HigB-2"/>
</dbReference>
<dbReference type="KEGG" id="aka:TKWG_24305"/>
<reference evidence="1 2" key="1">
    <citation type="journal article" date="2011" name="J. Bacteriol.">
        <title>Whole-genome shotgun sequencing of the sulfur-oxidizing chemoautotroph Tetrathiobacter kashmirensis.</title>
        <authorList>
            <person name="Ghosh W."/>
            <person name="George A."/>
            <person name="Agarwal A."/>
            <person name="Raj P."/>
            <person name="Alam M."/>
            <person name="Pyne P."/>
            <person name="Das Gupta S.K."/>
        </authorList>
    </citation>
    <scope>NUCLEOTIDE SEQUENCE [LARGE SCALE GENOMIC DNA]</scope>
    <source>
        <strain evidence="1 2">WT001</strain>
    </source>
</reference>
<sequence length="73" mass="8357">MVFAPSLQYRIAERAFFVYGFSKNNRDNIDDDEEAAFKKAAGYVLGLSDSDLAELIDQKQFTEVHDHDKETPK</sequence>
<proteinExistence type="predicted"/>
<protein>
    <submittedName>
        <fullName evidence="1">Uncharacterized protein</fullName>
    </submittedName>
</protein>
<dbReference type="HOGENOM" id="CLU_2696249_0_0_4"/>
<evidence type="ECO:0000313" key="2">
    <source>
        <dbReference type="Proteomes" id="UP000005267"/>
    </source>
</evidence>
<keyword evidence="2" id="KW-1185">Reference proteome</keyword>
<organism evidence="1 2">
    <name type="scientific">Advenella kashmirensis (strain DSM 17095 / LMG 22695 / WT001)</name>
    <name type="common">Tetrathiobacter kashmirensis</name>
    <dbReference type="NCBI Taxonomy" id="1036672"/>
    <lineage>
        <taxon>Bacteria</taxon>
        <taxon>Pseudomonadati</taxon>
        <taxon>Pseudomonadota</taxon>
        <taxon>Betaproteobacteria</taxon>
        <taxon>Burkholderiales</taxon>
        <taxon>Alcaligenaceae</taxon>
    </lineage>
</organism>
<name>I3UHD8_ADVKW</name>